<dbReference type="Proteomes" id="UP001597380">
    <property type="component" value="Unassembled WGS sequence"/>
</dbReference>
<evidence type="ECO:0000313" key="2">
    <source>
        <dbReference type="Proteomes" id="UP001597380"/>
    </source>
</evidence>
<name>A0ABW4XNI6_9GAMM</name>
<organism evidence="1 2">
    <name type="scientific">Corallincola platygyrae</name>
    <dbReference type="NCBI Taxonomy" id="1193278"/>
    <lineage>
        <taxon>Bacteria</taxon>
        <taxon>Pseudomonadati</taxon>
        <taxon>Pseudomonadota</taxon>
        <taxon>Gammaproteobacteria</taxon>
        <taxon>Alteromonadales</taxon>
        <taxon>Psychromonadaceae</taxon>
        <taxon>Corallincola</taxon>
    </lineage>
</organism>
<dbReference type="RefSeq" id="WP_345339556.1">
    <property type="nucleotide sequence ID" value="NZ_BAABLI010000009.1"/>
</dbReference>
<reference evidence="2" key="1">
    <citation type="journal article" date="2019" name="Int. J. Syst. Evol. Microbiol.">
        <title>The Global Catalogue of Microorganisms (GCM) 10K type strain sequencing project: providing services to taxonomists for standard genome sequencing and annotation.</title>
        <authorList>
            <consortium name="The Broad Institute Genomics Platform"/>
            <consortium name="The Broad Institute Genome Sequencing Center for Infectious Disease"/>
            <person name="Wu L."/>
            <person name="Ma J."/>
        </authorList>
    </citation>
    <scope>NUCLEOTIDE SEQUENCE [LARGE SCALE GENOMIC DNA]</scope>
    <source>
        <strain evidence="2">CGMCC 1.10992</strain>
    </source>
</reference>
<protein>
    <submittedName>
        <fullName evidence="1">Baseplate J/gp47 family protein</fullName>
    </submittedName>
</protein>
<gene>
    <name evidence="1" type="ORF">ACFSJ3_12715</name>
</gene>
<evidence type="ECO:0000313" key="1">
    <source>
        <dbReference type="EMBL" id="MFD2096852.1"/>
    </source>
</evidence>
<keyword evidence="2" id="KW-1185">Reference proteome</keyword>
<proteinExistence type="predicted"/>
<accession>A0ABW4XNI6</accession>
<dbReference type="EMBL" id="JBHUHT010000013">
    <property type="protein sequence ID" value="MFD2096852.1"/>
    <property type="molecule type" value="Genomic_DNA"/>
</dbReference>
<sequence>MPDANADKQIVQLTLPVQGRSQDQRLPNPLADEYVNVDERAQEALFTFLQSLANQLSFYSQNDEIADGNWRNFFPFDEGQAQAWLTENSGQVPPHLALIKVFIDAYQQGPQAALNQVKQRYLDFYYQQVLKFQPLPAKQAHAHLVLTLKKQVSSLLITPQHQLSAGKREDKSEILVQPQTDALVNQSLIVEKRSVFRSQTSPGALKIATVADSLDGLGEALPEEDQKWFGFGHEALPSGEIGLALSSQLLRLSEGTRRIDVTLTLTTDIISGETQVSDLFKAHLSTQEGWTEQQLVDATFAGKQVSLSITLDSDSPAIIDYQAGLHGYQLDAQTPVLQLLVNIERQHPLITKLTKAKLASAKLSVVVTGMRQLSVKSDIGPVDPSSDFMPFGPQPKVGSTLVIGSNEAFSKQLKKVTAHLRWKSPPSRFSTRYNHWSTYDSSVPASVSNSHFTVDASVSDGLARTFSENEQPLFHSSNATLLQSVSVSETAAAEPAAEEKGYARTLSQYQSGWAKQRFDKFSQINPVFRPMRDGLNGATIRQRRKISLPTSSPGKNQLQLSLNRDFFHQEYRNAYVKNVLAVNATETLPMISEPYTPELSELTLDYEAYTNTVQFGTASAQAFANDDIRLFHLDCFGQRREHAYQRQQLDFVVDKQVSLLPEHTEEGALLLGLSGLTGGESCQLLFQVVDGSADPRLKPADIAWSVLCDNYWKALSDQELIYDNSNGLLTSGIVKLVIPKQATTEHSLMPTGLLWLKLAIAENVTSVCQLRTVLSNAIEVVAFPNVANVSDGSENTTYDPLPAGGISKFKSAMTEIKTVAQPFDGFGGSAMESASALAARVSERLRHKDRALSIHDYETLVLQAFPQLYRVKAIPHARATETGANWKAPGHTLFLLLPYVNSHNAVDPLKPQADSQTLDLVSSYLDARKAMQAKIHVRNPQYLAVRLSFEVQFKTGYEFSYYQQQLQSALQTYLSPWLDEGSPGPEFGGVIYKSILMDFIEELPYVDFITQVALQTTTDGETYSADAHRVTPTSPMQILTSDSAHIIKGVAND</sequence>
<comment type="caution">
    <text evidence="1">The sequence shown here is derived from an EMBL/GenBank/DDBJ whole genome shotgun (WGS) entry which is preliminary data.</text>
</comment>